<dbReference type="PANTHER" id="PTHR43664:SF1">
    <property type="entry name" value="BETA-METHYLMALYL-COA DEHYDRATASE"/>
    <property type="match status" value="1"/>
</dbReference>
<evidence type="ECO:0000313" key="4">
    <source>
        <dbReference type="Proteomes" id="UP001237448"/>
    </source>
</evidence>
<comment type="caution">
    <text evidence="3">The sequence shown here is derived from an EMBL/GenBank/DDBJ whole genome shotgun (WGS) entry which is preliminary data.</text>
</comment>
<gene>
    <name evidence="3" type="ORF">J3R73_000768</name>
</gene>
<dbReference type="SUPFAM" id="SSF54637">
    <property type="entry name" value="Thioesterase/thiol ester dehydrase-isomerase"/>
    <property type="match status" value="1"/>
</dbReference>
<dbReference type="PANTHER" id="PTHR43664">
    <property type="entry name" value="MONOAMINE OXIDASE-RELATED"/>
    <property type="match status" value="1"/>
</dbReference>
<dbReference type="RefSeq" id="WP_307422585.1">
    <property type="nucleotide sequence ID" value="NZ_JAUSVK010000001.1"/>
</dbReference>
<dbReference type="Proteomes" id="UP001237448">
    <property type="component" value="Unassembled WGS sequence"/>
</dbReference>
<reference evidence="3 4" key="1">
    <citation type="submission" date="2023-07" db="EMBL/GenBank/DDBJ databases">
        <title>Genomic Encyclopedia of Type Strains, Phase IV (KMG-IV): sequencing the most valuable type-strain genomes for metagenomic binning, comparative biology and taxonomic classification.</title>
        <authorList>
            <person name="Goeker M."/>
        </authorList>
    </citation>
    <scope>NUCLEOTIDE SEQUENCE [LARGE SCALE GENOMIC DNA]</scope>
    <source>
        <strain evidence="3 4">DSM 5896</strain>
    </source>
</reference>
<dbReference type="InterPro" id="IPR029069">
    <property type="entry name" value="HotDog_dom_sf"/>
</dbReference>
<sequence>MSSSPATFPPGRQLAGGRYHYEDIEVGDWYATPPATITESHIDRFAALSGDFFAVHMDEAAARDLGFPGRIAHGLLVLAIVDGLKNQSEALFHAVASLGWRWSFDAPVFIADRLFARISVLGKRETRHPGRAIVELGFHVVNQHGRVVQSGTNTLMILRDRRESADPTDGGAGDGSDAGLPNS</sequence>
<dbReference type="Gene3D" id="3.10.129.10">
    <property type="entry name" value="Hotdog Thioesterase"/>
    <property type="match status" value="1"/>
</dbReference>
<dbReference type="EMBL" id="JAUSVK010000001">
    <property type="protein sequence ID" value="MDQ0390976.1"/>
    <property type="molecule type" value="Genomic_DNA"/>
</dbReference>
<keyword evidence="4" id="KW-1185">Reference proteome</keyword>
<dbReference type="Pfam" id="PF01575">
    <property type="entry name" value="MaoC_dehydratas"/>
    <property type="match status" value="1"/>
</dbReference>
<dbReference type="InterPro" id="IPR052342">
    <property type="entry name" value="MCH/BMMD"/>
</dbReference>
<protein>
    <submittedName>
        <fullName evidence="3">Acyl dehydratase</fullName>
    </submittedName>
</protein>
<feature type="domain" description="MaoC-like" evidence="2">
    <location>
        <begin position="31"/>
        <end position="129"/>
    </location>
</feature>
<feature type="region of interest" description="Disordered" evidence="1">
    <location>
        <begin position="163"/>
        <end position="183"/>
    </location>
</feature>
<proteinExistence type="predicted"/>
<organism evidence="3 4">
    <name type="scientific">Labrys monachus</name>
    <dbReference type="NCBI Taxonomy" id="217067"/>
    <lineage>
        <taxon>Bacteria</taxon>
        <taxon>Pseudomonadati</taxon>
        <taxon>Pseudomonadota</taxon>
        <taxon>Alphaproteobacteria</taxon>
        <taxon>Hyphomicrobiales</taxon>
        <taxon>Xanthobacteraceae</taxon>
        <taxon>Labrys</taxon>
    </lineage>
</organism>
<evidence type="ECO:0000256" key="1">
    <source>
        <dbReference type="SAM" id="MobiDB-lite"/>
    </source>
</evidence>
<dbReference type="InterPro" id="IPR002539">
    <property type="entry name" value="MaoC-like_dom"/>
</dbReference>
<name>A0ABU0F955_9HYPH</name>
<accession>A0ABU0F955</accession>
<evidence type="ECO:0000259" key="2">
    <source>
        <dbReference type="Pfam" id="PF01575"/>
    </source>
</evidence>
<evidence type="ECO:0000313" key="3">
    <source>
        <dbReference type="EMBL" id="MDQ0390976.1"/>
    </source>
</evidence>